<gene>
    <name evidence="13" type="ORF">CAPTEDRAFT_219669</name>
</gene>
<dbReference type="OMA" id="NECIFRN"/>
<dbReference type="PANTHER" id="PTHR21268:SF2">
    <property type="entry name" value="NADH DEHYDROGENASE [UBIQUINONE] IRON-SULFUR PROTEIN 5"/>
    <property type="match status" value="1"/>
</dbReference>
<dbReference type="HOGENOM" id="CLU_2063689_0_0_1"/>
<accession>R7V440</accession>
<evidence type="ECO:0000256" key="5">
    <source>
        <dbReference type="ARBA" id="ARBA00022448"/>
    </source>
</evidence>
<keyword evidence="7" id="KW-0999">Mitochondrion inner membrane</keyword>
<evidence type="ECO:0000256" key="9">
    <source>
        <dbReference type="ARBA" id="ARBA00023128"/>
    </source>
</evidence>
<evidence type="ECO:0000313" key="15">
    <source>
        <dbReference type="Proteomes" id="UP000014760"/>
    </source>
</evidence>
<keyword evidence="11 12" id="KW-1015">Disulfide bond</keyword>
<reference evidence="13 15" key="2">
    <citation type="journal article" date="2013" name="Nature">
        <title>Insights into bilaterian evolution from three spiralian genomes.</title>
        <authorList>
            <person name="Simakov O."/>
            <person name="Marletaz F."/>
            <person name="Cho S.J."/>
            <person name="Edsinger-Gonzales E."/>
            <person name="Havlak P."/>
            <person name="Hellsten U."/>
            <person name="Kuo D.H."/>
            <person name="Larsson T."/>
            <person name="Lv J."/>
            <person name="Arendt D."/>
            <person name="Savage R."/>
            <person name="Osoegawa K."/>
            <person name="de Jong P."/>
            <person name="Grimwood J."/>
            <person name="Chapman J.A."/>
            <person name="Shapiro H."/>
            <person name="Aerts A."/>
            <person name="Otillar R.P."/>
            <person name="Terry A.Y."/>
            <person name="Boore J.L."/>
            <person name="Grigoriev I.V."/>
            <person name="Lindberg D.R."/>
            <person name="Seaver E.C."/>
            <person name="Weisblat D.A."/>
            <person name="Putnam N.H."/>
            <person name="Rokhsar D.S."/>
        </authorList>
    </citation>
    <scope>NUCLEOTIDE SEQUENCE</scope>
    <source>
        <strain evidence="13 15">I ESC-2004</strain>
    </source>
</reference>
<evidence type="ECO:0000256" key="3">
    <source>
        <dbReference type="ARBA" id="ARBA00004637"/>
    </source>
</evidence>
<evidence type="ECO:0000256" key="12">
    <source>
        <dbReference type="PIRSR" id="PIRSR619342-50"/>
    </source>
</evidence>
<dbReference type="PANTHER" id="PTHR21268">
    <property type="entry name" value="NADH DEHYDROGENASE [UBIQUINONE] IRON-SULFUR PROTEIN 5"/>
    <property type="match status" value="1"/>
</dbReference>
<evidence type="ECO:0000256" key="2">
    <source>
        <dbReference type="ARBA" id="ARBA00004569"/>
    </source>
</evidence>
<evidence type="ECO:0000256" key="7">
    <source>
        <dbReference type="ARBA" id="ARBA00022792"/>
    </source>
</evidence>
<evidence type="ECO:0000256" key="6">
    <source>
        <dbReference type="ARBA" id="ARBA00022660"/>
    </source>
</evidence>
<dbReference type="OrthoDB" id="9992197at2759"/>
<dbReference type="EMBL" id="AMQN01005197">
    <property type="status" value="NOT_ANNOTATED_CDS"/>
    <property type="molecule type" value="Genomic_DNA"/>
</dbReference>
<evidence type="ECO:0000256" key="8">
    <source>
        <dbReference type="ARBA" id="ARBA00022982"/>
    </source>
</evidence>
<evidence type="ECO:0000256" key="1">
    <source>
        <dbReference type="ARBA" id="ARBA00003195"/>
    </source>
</evidence>
<keyword evidence="6" id="KW-0679">Respiratory chain</keyword>
<dbReference type="AlphaFoldDB" id="R7V440"/>
<keyword evidence="8" id="KW-0249">Electron transport</keyword>
<proteinExistence type="inferred from homology"/>
<dbReference type="EnsemblMetazoa" id="CapteT219669">
    <property type="protein sequence ID" value="CapteP219669"/>
    <property type="gene ID" value="CapteG219669"/>
</dbReference>
<dbReference type="InterPro" id="IPR019342">
    <property type="entry name" value="NADH_UbQ_OxRdtase_FeS-su5"/>
</dbReference>
<comment type="similarity">
    <text evidence="4">Belongs to the complex I NDUFS5 subunit family.</text>
</comment>
<evidence type="ECO:0000256" key="10">
    <source>
        <dbReference type="ARBA" id="ARBA00023136"/>
    </source>
</evidence>
<evidence type="ECO:0000256" key="4">
    <source>
        <dbReference type="ARBA" id="ARBA00007372"/>
    </source>
</evidence>
<name>R7V440_CAPTE</name>
<evidence type="ECO:0000313" key="14">
    <source>
        <dbReference type="EnsemblMetazoa" id="CapteP219669"/>
    </source>
</evidence>
<organism evidence="13">
    <name type="scientific">Capitella teleta</name>
    <name type="common">Polychaete worm</name>
    <dbReference type="NCBI Taxonomy" id="283909"/>
    <lineage>
        <taxon>Eukaryota</taxon>
        <taxon>Metazoa</taxon>
        <taxon>Spiralia</taxon>
        <taxon>Lophotrochozoa</taxon>
        <taxon>Annelida</taxon>
        <taxon>Polychaeta</taxon>
        <taxon>Sedentaria</taxon>
        <taxon>Scolecida</taxon>
        <taxon>Capitellidae</taxon>
        <taxon>Capitella</taxon>
    </lineage>
</organism>
<keyword evidence="10" id="KW-0472">Membrane</keyword>
<feature type="disulfide bond" evidence="12">
    <location>
        <begin position="41"/>
        <end position="74"/>
    </location>
</feature>
<dbReference type="GO" id="GO:0005758">
    <property type="term" value="C:mitochondrial intermembrane space"/>
    <property type="evidence" value="ECO:0007669"/>
    <property type="project" value="UniProtKB-SubCell"/>
</dbReference>
<keyword evidence="5" id="KW-0813">Transport</keyword>
<evidence type="ECO:0000313" key="13">
    <source>
        <dbReference type="EMBL" id="ELU13202.1"/>
    </source>
</evidence>
<keyword evidence="15" id="KW-1185">Reference proteome</keyword>
<dbReference type="GO" id="GO:0005743">
    <property type="term" value="C:mitochondrial inner membrane"/>
    <property type="evidence" value="ECO:0007669"/>
    <property type="project" value="UniProtKB-SubCell"/>
</dbReference>
<feature type="disulfide bond" evidence="12">
    <location>
        <begin position="51"/>
        <end position="64"/>
    </location>
</feature>
<dbReference type="Pfam" id="PF10200">
    <property type="entry name" value="Ndufs5"/>
    <property type="match status" value="1"/>
</dbReference>
<comment type="subcellular location">
    <subcellularLocation>
        <location evidence="3">Mitochondrion inner membrane</location>
        <topology evidence="3">Peripheral membrane protein</topology>
    </subcellularLocation>
    <subcellularLocation>
        <location evidence="2">Mitochondrion intermembrane space</location>
    </subcellularLocation>
</comment>
<reference evidence="14" key="3">
    <citation type="submission" date="2015-06" db="UniProtKB">
        <authorList>
            <consortium name="EnsemblMetazoa"/>
        </authorList>
    </citation>
    <scope>IDENTIFICATION</scope>
</reference>
<dbReference type="EMBL" id="KB295394">
    <property type="protein sequence ID" value="ELU13202.1"/>
    <property type="molecule type" value="Genomic_DNA"/>
</dbReference>
<reference evidence="15" key="1">
    <citation type="submission" date="2012-12" db="EMBL/GenBank/DDBJ databases">
        <authorList>
            <person name="Hellsten U."/>
            <person name="Grimwood J."/>
            <person name="Chapman J.A."/>
            <person name="Shapiro H."/>
            <person name="Aerts A."/>
            <person name="Otillar R.P."/>
            <person name="Terry A.Y."/>
            <person name="Boore J.L."/>
            <person name="Simakov O."/>
            <person name="Marletaz F."/>
            <person name="Cho S.-J."/>
            <person name="Edsinger-Gonzales E."/>
            <person name="Havlak P."/>
            <person name="Kuo D.-H."/>
            <person name="Larsson T."/>
            <person name="Lv J."/>
            <person name="Arendt D."/>
            <person name="Savage R."/>
            <person name="Osoegawa K."/>
            <person name="de Jong P."/>
            <person name="Lindberg D.R."/>
            <person name="Seaver E.C."/>
            <person name="Weisblat D.A."/>
            <person name="Putnam N.H."/>
            <person name="Grigoriev I.V."/>
            <person name="Rokhsar D.S."/>
        </authorList>
    </citation>
    <scope>NUCLEOTIDE SEQUENCE</scope>
    <source>
        <strain evidence="15">I ESC-2004</strain>
    </source>
</reference>
<protein>
    <submittedName>
        <fullName evidence="13 14">Uncharacterized protein</fullName>
    </submittedName>
</protein>
<keyword evidence="9" id="KW-0496">Mitochondrion</keyword>
<dbReference type="Proteomes" id="UP000014760">
    <property type="component" value="Unassembled WGS sequence"/>
</dbReference>
<evidence type="ECO:0000256" key="11">
    <source>
        <dbReference type="ARBA" id="ARBA00023157"/>
    </source>
</evidence>
<sequence>MAYSGHDINSKAPMHMGNFPVFDTPFSRLTEHWYSFQASSCRDMELDWARCASRVGVQRSRTECKEFHEDLMECATRNKHRLRWQEIQKERQKQGDFKPEPAKDSIRMWHLAGELDKVS</sequence>
<comment type="function">
    <text evidence="1">Accessory subunit of the mitochondrial membrane respiratory chain NADH dehydrogenase (Complex I), that is believed not to be involved in catalysis. Complex I functions in the transfer of electrons from NADH to the respiratory chain. The immediate electron acceptor for the enzyme is believed to be ubiquinone.</text>
</comment>